<keyword evidence="9 16" id="KW-0067">ATP-binding</keyword>
<dbReference type="Gene3D" id="3.40.50.1000">
    <property type="entry name" value="HAD superfamily/HAD-like"/>
    <property type="match status" value="1"/>
</dbReference>
<dbReference type="InterPro" id="IPR022141">
    <property type="entry name" value="ATP_Ca_trans_C"/>
</dbReference>
<comment type="catalytic activity">
    <reaction evidence="16">
        <text>Ca(2+)(in) + ATP + H2O = Ca(2+)(out) + ADP + phosphate + H(+)</text>
        <dbReference type="Rhea" id="RHEA:18105"/>
        <dbReference type="ChEBI" id="CHEBI:15377"/>
        <dbReference type="ChEBI" id="CHEBI:15378"/>
        <dbReference type="ChEBI" id="CHEBI:29108"/>
        <dbReference type="ChEBI" id="CHEBI:30616"/>
        <dbReference type="ChEBI" id="CHEBI:43474"/>
        <dbReference type="ChEBI" id="CHEBI:456216"/>
        <dbReference type="EC" id="7.2.2.10"/>
    </reaction>
</comment>
<evidence type="ECO:0000256" key="3">
    <source>
        <dbReference type="ARBA" id="ARBA00022475"/>
    </source>
</evidence>
<keyword evidence="20" id="KW-1185">Reference proteome</keyword>
<dbReference type="Pfam" id="PF00702">
    <property type="entry name" value="Hydrolase"/>
    <property type="match status" value="1"/>
</dbReference>
<keyword evidence="16" id="KW-0109">Calcium transport</keyword>
<dbReference type="PANTHER" id="PTHR24093:SF284">
    <property type="entry name" value="PLASMA MEMBRANE CALCIUM-TRANSPORTING ATPASE 3"/>
    <property type="match status" value="1"/>
</dbReference>
<evidence type="ECO:0000256" key="5">
    <source>
        <dbReference type="ARBA" id="ARBA00022692"/>
    </source>
</evidence>
<evidence type="ECO:0000256" key="16">
    <source>
        <dbReference type="RuleBase" id="RU361146"/>
    </source>
</evidence>
<evidence type="ECO:0000256" key="7">
    <source>
        <dbReference type="ARBA" id="ARBA00022741"/>
    </source>
</evidence>
<keyword evidence="10" id="KW-0460">Magnesium</keyword>
<comment type="similarity">
    <text evidence="16">Belongs to the cation transport ATPase (P-type) (TC 3.A.3) family. Type IIB subfamily.</text>
</comment>
<organism evidence="19 20">
    <name type="scientific">Alligator mississippiensis</name>
    <name type="common">American alligator</name>
    <dbReference type="NCBI Taxonomy" id="8496"/>
    <lineage>
        <taxon>Eukaryota</taxon>
        <taxon>Metazoa</taxon>
        <taxon>Chordata</taxon>
        <taxon>Craniata</taxon>
        <taxon>Vertebrata</taxon>
        <taxon>Euteleostomi</taxon>
        <taxon>Archelosauria</taxon>
        <taxon>Archosauria</taxon>
        <taxon>Crocodylia</taxon>
        <taxon>Alligatoridae</taxon>
        <taxon>Alligatorinae</taxon>
        <taxon>Alligator</taxon>
    </lineage>
</organism>
<dbReference type="EC" id="7.2.2.10" evidence="16"/>
<keyword evidence="4" id="KW-0597">Phosphoprotein</keyword>
<dbReference type="NCBIfam" id="TIGR01517">
    <property type="entry name" value="ATPase-IIB_Ca"/>
    <property type="match status" value="1"/>
</dbReference>
<keyword evidence="3" id="KW-1003">Cell membrane</keyword>
<evidence type="ECO:0000256" key="6">
    <source>
        <dbReference type="ARBA" id="ARBA00022723"/>
    </source>
</evidence>
<dbReference type="NCBIfam" id="TIGR01494">
    <property type="entry name" value="ATPase_P-type"/>
    <property type="match status" value="1"/>
</dbReference>
<proteinExistence type="inferred from homology"/>
<evidence type="ECO:0000256" key="15">
    <source>
        <dbReference type="ARBA" id="ARBA00023136"/>
    </source>
</evidence>
<comment type="function">
    <text evidence="16">Catalyzes the hydrolysis of ATP coupled with the transport of calcium.</text>
</comment>
<comment type="caution">
    <text evidence="19">The sequence shown here is derived from an EMBL/GenBank/DDBJ whole genome shotgun (WGS) entry which is preliminary data.</text>
</comment>
<accession>A0A151NDK8</accession>
<keyword evidence="2 16" id="KW-0813">Transport</keyword>
<dbReference type="SUPFAM" id="SSF81665">
    <property type="entry name" value="Calcium ATPase, transmembrane domain M"/>
    <property type="match status" value="1"/>
</dbReference>
<keyword evidence="16" id="KW-0106">Calcium</keyword>
<dbReference type="Pfam" id="PF00689">
    <property type="entry name" value="Cation_ATPase_C"/>
    <property type="match status" value="1"/>
</dbReference>
<evidence type="ECO:0000256" key="9">
    <source>
        <dbReference type="ARBA" id="ARBA00022840"/>
    </source>
</evidence>
<dbReference type="SUPFAM" id="SSF81660">
    <property type="entry name" value="Metal cation-transporting ATPase, ATP-binding domain N"/>
    <property type="match status" value="1"/>
</dbReference>
<dbReference type="GO" id="GO:0030165">
    <property type="term" value="F:PDZ domain binding"/>
    <property type="evidence" value="ECO:0007669"/>
    <property type="project" value="TreeGrafter"/>
</dbReference>
<dbReference type="Gene3D" id="1.20.1110.10">
    <property type="entry name" value="Calcium-transporting ATPase, transmembrane domain"/>
    <property type="match status" value="1"/>
</dbReference>
<dbReference type="FunFam" id="1.20.1110.10:FF:000001">
    <property type="entry name" value="Calcium-transporting ATPase"/>
    <property type="match status" value="1"/>
</dbReference>
<dbReference type="SUPFAM" id="SSF56784">
    <property type="entry name" value="HAD-like"/>
    <property type="match status" value="1"/>
</dbReference>
<dbReference type="PANTHER" id="PTHR24093">
    <property type="entry name" value="CATION TRANSPORTING ATPASE"/>
    <property type="match status" value="1"/>
</dbReference>
<keyword evidence="5 16" id="KW-0812">Transmembrane</keyword>
<evidence type="ECO:0000256" key="11">
    <source>
        <dbReference type="ARBA" id="ARBA00022967"/>
    </source>
</evidence>
<dbReference type="GO" id="GO:0006825">
    <property type="term" value="P:copper ion transport"/>
    <property type="evidence" value="ECO:0007669"/>
    <property type="project" value="UniProtKB-KW"/>
</dbReference>
<dbReference type="InterPro" id="IPR023214">
    <property type="entry name" value="HAD_sf"/>
</dbReference>
<dbReference type="GO" id="GO:0051480">
    <property type="term" value="P:regulation of cytosolic calcium ion concentration"/>
    <property type="evidence" value="ECO:0007669"/>
    <property type="project" value="TreeGrafter"/>
</dbReference>
<evidence type="ECO:0000256" key="13">
    <source>
        <dbReference type="ARBA" id="ARBA00023008"/>
    </source>
</evidence>
<feature type="transmembrane region" description="Helical" evidence="16">
    <location>
        <begin position="361"/>
        <end position="390"/>
    </location>
</feature>
<evidence type="ECO:0000256" key="12">
    <source>
        <dbReference type="ARBA" id="ARBA00022989"/>
    </source>
</evidence>
<dbReference type="InterPro" id="IPR023299">
    <property type="entry name" value="ATPase_P-typ_cyto_dom_N"/>
</dbReference>
<dbReference type="eggNOG" id="KOG0204">
    <property type="taxonomic scope" value="Eukaryota"/>
</dbReference>
<dbReference type="Gene3D" id="3.40.1110.10">
    <property type="entry name" value="Calcium-transporting ATPase, cytoplasmic domain N"/>
    <property type="match status" value="1"/>
</dbReference>
<dbReference type="FunFam" id="3.40.50.1000:FF:000144">
    <property type="entry name" value="copper-transporting ATPase 1 isoform X2"/>
    <property type="match status" value="1"/>
</dbReference>
<sequence length="664" mass="72370">MGVEGLLTLCLAYRDLPATPEPSWDDEDRVVGDLTCIALVGIEDPVRPEVPEAIQWCQRAGITVQMVTGDNLSTARAIAAKCGILRPGDDTLCFNGPDFNLRIRDDHGQIEQEQLDKVWPKLQVLARLSPTDKYTLVKAPGIIDSTAGEQRQVVAVTGDGTNDGPALKKADIGFAMGIAGTDVAKEASDIILTDDNFSSIVRAVMWGHNVYDGIAKFLQFQLTVNVVAVVVAFTGACITQDSPLKAMQMLWVNLIMDTLALLALATEPPTEALLLHQPHGRDQPLVSPIMMKNVLGHAAYQLAAVFTLLFAGEVLFDIDSGRVAPLHAPPSEHFIIVFNAFVLMQLGNKLNARKVHGERNVFCGLTANPIFCTIVLGTFILQVLIVQFGGKPFSCAPLSAQQWLWCLFLGIGELLWGQVLAGVPVLQLQCLGKAGQRRGLSQEAAEDEDNMDPVEQELRRGQVLWFRGLHRIQTQMRVVRTFRSSLYAGLELSDTRGCLHRPRPLPDPPLSHVDLTGIPLIDDTDAEDSLLVAPPRRGRRSIVAAPSGGREELLALALARLGRGASGGPPGLALPHGTRWRGSSALLPLLEPSAPRYYLDPRLDTQLLRYLLSRLLAMGVPRPPMPPPHRLRRALLDARVPQPLLRVKRLGRGSGGPPHRILAL</sequence>
<dbReference type="AlphaFoldDB" id="A0A151NDK8"/>
<feature type="transmembrane region" description="Helical" evidence="16">
    <location>
        <begin position="298"/>
        <end position="316"/>
    </location>
</feature>
<comment type="caution">
    <text evidence="16">Lacks conserved residue(s) required for the propagation of feature annotation.</text>
</comment>
<dbReference type="Proteomes" id="UP000050525">
    <property type="component" value="Unassembled WGS sequence"/>
</dbReference>
<evidence type="ECO:0000259" key="17">
    <source>
        <dbReference type="Pfam" id="PF00689"/>
    </source>
</evidence>
<name>A0A151NDK8_ALLMI</name>
<feature type="domain" description="Plasma membrane calcium transporting P-type ATPase C-terminal" evidence="18">
    <location>
        <begin position="461"/>
        <end position="496"/>
    </location>
</feature>
<feature type="domain" description="Cation-transporting P-type ATPase C-terminal" evidence="17">
    <location>
        <begin position="242"/>
        <end position="419"/>
    </location>
</feature>
<dbReference type="InterPro" id="IPR006068">
    <property type="entry name" value="ATPase_P-typ_cation-transptr_C"/>
</dbReference>
<keyword evidence="7 16" id="KW-0547">Nucleotide-binding</keyword>
<dbReference type="GO" id="GO:0005524">
    <property type="term" value="F:ATP binding"/>
    <property type="evidence" value="ECO:0007669"/>
    <property type="project" value="UniProtKB-KW"/>
</dbReference>
<keyword evidence="11" id="KW-1278">Translocase</keyword>
<dbReference type="InterPro" id="IPR006408">
    <property type="entry name" value="P-type_ATPase_IIB"/>
</dbReference>
<reference evidence="19 20" key="1">
    <citation type="journal article" date="2012" name="Genome Biol.">
        <title>Sequencing three crocodilian genomes to illuminate the evolution of archosaurs and amniotes.</title>
        <authorList>
            <person name="St John J.A."/>
            <person name="Braun E.L."/>
            <person name="Isberg S.R."/>
            <person name="Miles L.G."/>
            <person name="Chong A.Y."/>
            <person name="Gongora J."/>
            <person name="Dalzell P."/>
            <person name="Moran C."/>
            <person name="Bed'hom B."/>
            <person name="Abzhanov A."/>
            <person name="Burgess S.C."/>
            <person name="Cooksey A.M."/>
            <person name="Castoe T.A."/>
            <person name="Crawford N.G."/>
            <person name="Densmore L.D."/>
            <person name="Drew J.C."/>
            <person name="Edwards S.V."/>
            <person name="Faircloth B.C."/>
            <person name="Fujita M.K."/>
            <person name="Greenwold M.J."/>
            <person name="Hoffmann F.G."/>
            <person name="Howard J.M."/>
            <person name="Iguchi T."/>
            <person name="Janes D.E."/>
            <person name="Khan S.Y."/>
            <person name="Kohno S."/>
            <person name="de Koning A.J."/>
            <person name="Lance S.L."/>
            <person name="McCarthy F.M."/>
            <person name="McCormack J.E."/>
            <person name="Merchant M.E."/>
            <person name="Peterson D.G."/>
            <person name="Pollock D.D."/>
            <person name="Pourmand N."/>
            <person name="Raney B.J."/>
            <person name="Roessler K.A."/>
            <person name="Sanford J.R."/>
            <person name="Sawyer R.H."/>
            <person name="Schmidt C.J."/>
            <person name="Triplett E.W."/>
            <person name="Tuberville T.D."/>
            <person name="Venegas-Anaya M."/>
            <person name="Howard J.T."/>
            <person name="Jarvis E.D."/>
            <person name="Guillette L.J.Jr."/>
            <person name="Glenn T.C."/>
            <person name="Green R.E."/>
            <person name="Ray D.A."/>
        </authorList>
    </citation>
    <scope>NUCLEOTIDE SEQUENCE [LARGE SCALE GENOMIC DNA]</scope>
    <source>
        <strain evidence="19">KSC_2009_1</strain>
    </source>
</reference>
<dbReference type="STRING" id="8496.A0A151NDK8"/>
<evidence type="ECO:0000256" key="1">
    <source>
        <dbReference type="ARBA" id="ARBA00004651"/>
    </source>
</evidence>
<dbReference type="GO" id="GO:0005886">
    <property type="term" value="C:plasma membrane"/>
    <property type="evidence" value="ECO:0007669"/>
    <property type="project" value="UniProtKB-SubCell"/>
</dbReference>
<dbReference type="GO" id="GO:0005388">
    <property type="term" value="F:P-type calcium transporter activity"/>
    <property type="evidence" value="ECO:0007669"/>
    <property type="project" value="UniProtKB-EC"/>
</dbReference>
<dbReference type="GO" id="GO:0016887">
    <property type="term" value="F:ATP hydrolysis activity"/>
    <property type="evidence" value="ECO:0007669"/>
    <property type="project" value="InterPro"/>
</dbReference>
<keyword evidence="15 16" id="KW-0472">Membrane</keyword>
<dbReference type="InterPro" id="IPR023298">
    <property type="entry name" value="ATPase_P-typ_TM_dom_sf"/>
</dbReference>
<dbReference type="GO" id="GO:0046872">
    <property type="term" value="F:metal ion binding"/>
    <property type="evidence" value="ECO:0007669"/>
    <property type="project" value="UniProtKB-KW"/>
</dbReference>
<keyword evidence="6" id="KW-0479">Metal-binding</keyword>
<dbReference type="InterPro" id="IPR036412">
    <property type="entry name" value="HAD-like_sf"/>
</dbReference>
<evidence type="ECO:0000313" key="19">
    <source>
        <dbReference type="EMBL" id="KYO34876.1"/>
    </source>
</evidence>
<evidence type="ECO:0000256" key="10">
    <source>
        <dbReference type="ARBA" id="ARBA00022842"/>
    </source>
</evidence>
<keyword evidence="13" id="KW-0186">Copper</keyword>
<dbReference type="InterPro" id="IPR001757">
    <property type="entry name" value="P_typ_ATPase"/>
</dbReference>
<evidence type="ECO:0000256" key="8">
    <source>
        <dbReference type="ARBA" id="ARBA00022796"/>
    </source>
</evidence>
<keyword evidence="8" id="KW-0187">Copper transport</keyword>
<comment type="subcellular location">
    <subcellularLocation>
        <location evidence="1">Cell membrane</location>
        <topology evidence="1">Multi-pass membrane protein</topology>
    </subcellularLocation>
    <subcellularLocation>
        <location evidence="16">Membrane</location>
        <topology evidence="16">Multi-pass membrane protein</topology>
    </subcellularLocation>
</comment>
<evidence type="ECO:0000256" key="14">
    <source>
        <dbReference type="ARBA" id="ARBA00023065"/>
    </source>
</evidence>
<keyword evidence="12 16" id="KW-1133">Transmembrane helix</keyword>
<feature type="transmembrane region" description="Helical" evidence="16">
    <location>
        <begin position="218"/>
        <end position="238"/>
    </location>
</feature>
<evidence type="ECO:0000313" key="20">
    <source>
        <dbReference type="Proteomes" id="UP000050525"/>
    </source>
</evidence>
<dbReference type="PRINTS" id="PR00119">
    <property type="entry name" value="CATATPASE"/>
</dbReference>
<gene>
    <name evidence="19" type="primary">ATP2B4</name>
    <name evidence="19" type="ORF">Y1Q_0017062</name>
</gene>
<evidence type="ECO:0000256" key="2">
    <source>
        <dbReference type="ARBA" id="ARBA00022448"/>
    </source>
</evidence>
<dbReference type="Pfam" id="PF12424">
    <property type="entry name" value="ATP_Ca_trans_C"/>
    <property type="match status" value="1"/>
</dbReference>
<evidence type="ECO:0000259" key="18">
    <source>
        <dbReference type="Pfam" id="PF12424"/>
    </source>
</evidence>
<keyword evidence="14 16" id="KW-0406">Ion transport</keyword>
<evidence type="ECO:0000256" key="4">
    <source>
        <dbReference type="ARBA" id="ARBA00022553"/>
    </source>
</evidence>
<protein>
    <recommendedName>
        <fullName evidence="16">Calcium-transporting ATPase</fullName>
        <ecNumber evidence="16">7.2.2.10</ecNumber>
    </recommendedName>
</protein>
<dbReference type="EMBL" id="AKHW03003281">
    <property type="protein sequence ID" value="KYO34876.1"/>
    <property type="molecule type" value="Genomic_DNA"/>
</dbReference>